<feature type="domain" description="S-layer protein SbsC C-terminal" evidence="1">
    <location>
        <begin position="183"/>
        <end position="261"/>
    </location>
</feature>
<dbReference type="Proteomes" id="UP001516588">
    <property type="component" value="Unassembled WGS sequence"/>
</dbReference>
<keyword evidence="3" id="KW-1185">Reference proteome</keyword>
<dbReference type="Pfam" id="PF18316">
    <property type="entry name" value="S-l_SbsC_C"/>
    <property type="match status" value="1"/>
</dbReference>
<dbReference type="EMBL" id="JADCKA010000009">
    <property type="protein sequence ID" value="MBE5035812.1"/>
    <property type="molecule type" value="Genomic_DNA"/>
</dbReference>
<proteinExistence type="predicted"/>
<evidence type="ECO:0000313" key="2">
    <source>
        <dbReference type="EMBL" id="MBE5035812.1"/>
    </source>
</evidence>
<dbReference type="NCBIfam" id="TIGR02126">
    <property type="entry name" value="phgtail_TP901_1"/>
    <property type="match status" value="1"/>
</dbReference>
<sequence>MNKLQLFAYDNNDYCDFSATAAKAVAGKDILLAIWNSDGSELLAISGQQGLTINRSADSIEITSKDTKGGWKSKIAGMKEWSIDNDGIYVNNDQSHKELSQAFNNGEPVCIKVINNKTKAGMFGGLAVITDYPLEAPYDDSMTYSLTLEGMGELVDLTIDPVDPDTMPESAGSLGSLTVVSVAGSTSGKTNVYVNPAKGGSNKYFYRTGSNVEYPSYGEVISATAWDGTAEIQAITGNEIMIIETDSTGKALKAGKATVTSKA</sequence>
<protein>
    <submittedName>
        <fullName evidence="2">Phage major tail protein, TP901-1 family</fullName>
    </submittedName>
</protein>
<dbReference type="InterPro" id="IPR040751">
    <property type="entry name" value="SbsC_C"/>
</dbReference>
<gene>
    <name evidence="2" type="ORF">INF20_05930</name>
</gene>
<accession>A0ABR9QY57</accession>
<reference evidence="2 3" key="1">
    <citation type="submission" date="2020-10" db="EMBL/GenBank/DDBJ databases">
        <title>ChiBAC.</title>
        <authorList>
            <person name="Zenner C."/>
            <person name="Hitch T.C.A."/>
            <person name="Clavel T."/>
        </authorList>
    </citation>
    <scope>NUCLEOTIDE SEQUENCE [LARGE SCALE GENOMIC DNA]</scope>
    <source>
        <strain evidence="2 3">DSM 108706</strain>
    </source>
</reference>
<evidence type="ECO:0000313" key="3">
    <source>
        <dbReference type="Proteomes" id="UP001516588"/>
    </source>
</evidence>
<dbReference type="Gene3D" id="4.10.410.40">
    <property type="match status" value="1"/>
</dbReference>
<organism evidence="2 3">
    <name type="scientific">Gallibacter intestinalis</name>
    <dbReference type="NCBI Taxonomy" id="2779356"/>
    <lineage>
        <taxon>Bacteria</taxon>
        <taxon>Bacillati</taxon>
        <taxon>Bacillota</taxon>
        <taxon>Clostridia</taxon>
        <taxon>Eubacteriales</taxon>
        <taxon>Eubacteriaceae</taxon>
        <taxon>Gallibacter</taxon>
    </lineage>
</organism>
<name>A0ABR9QY57_9FIRM</name>
<dbReference type="Pfam" id="PF06199">
    <property type="entry name" value="Phage_tail_2"/>
    <property type="match status" value="1"/>
</dbReference>
<evidence type="ECO:0000259" key="1">
    <source>
        <dbReference type="Pfam" id="PF18316"/>
    </source>
</evidence>
<comment type="caution">
    <text evidence="2">The sequence shown here is derived from an EMBL/GenBank/DDBJ whole genome shotgun (WGS) entry which is preliminary data.</text>
</comment>
<dbReference type="InterPro" id="IPR011855">
    <property type="entry name" value="Phgtail_TP901_1"/>
</dbReference>
<dbReference type="RefSeq" id="WP_226385459.1">
    <property type="nucleotide sequence ID" value="NZ_JADCKA010000009.1"/>
</dbReference>